<proteinExistence type="predicted"/>
<evidence type="ECO:0000256" key="1">
    <source>
        <dbReference type="SAM" id="MobiDB-lite"/>
    </source>
</evidence>
<reference evidence="2 3" key="1">
    <citation type="journal article" date="2016" name="BMC Genomics">
        <title>Comparative genomics reveals Cyclospora cayetanensis possesses coccidia-like metabolism and invasion components but unique surface antigens.</title>
        <authorList>
            <person name="Liu S."/>
            <person name="Wang L."/>
            <person name="Zheng H."/>
            <person name="Xu Z."/>
            <person name="Roellig D.M."/>
            <person name="Li N."/>
            <person name="Frace M.A."/>
            <person name="Tang K."/>
            <person name="Arrowood M.J."/>
            <person name="Moss D.M."/>
            <person name="Zhang L."/>
            <person name="Feng Y."/>
            <person name="Xiao L."/>
        </authorList>
    </citation>
    <scope>NUCLEOTIDE SEQUENCE [LARGE SCALE GENOMIC DNA]</scope>
    <source>
        <strain evidence="2 3">CHN_HEN01</strain>
    </source>
</reference>
<accession>A0A1D3DAT6</accession>
<dbReference type="VEuPathDB" id="ToxoDB:LOC34624147"/>
<name>A0A1D3DAT6_9EIME</name>
<evidence type="ECO:0000313" key="3">
    <source>
        <dbReference type="Proteomes" id="UP000095192"/>
    </source>
</evidence>
<protein>
    <submittedName>
        <fullName evidence="2">Uncharacterized protein</fullName>
    </submittedName>
</protein>
<dbReference type="EMBL" id="JROU02000036">
    <property type="protein sequence ID" value="OEH80566.1"/>
    <property type="molecule type" value="Genomic_DNA"/>
</dbReference>
<dbReference type="InParanoid" id="A0A1D3DAT6"/>
<dbReference type="Proteomes" id="UP000095192">
    <property type="component" value="Unassembled WGS sequence"/>
</dbReference>
<feature type="compositionally biased region" description="Low complexity" evidence="1">
    <location>
        <begin position="476"/>
        <end position="485"/>
    </location>
</feature>
<comment type="caution">
    <text evidence="2">The sequence shown here is derived from an EMBL/GenBank/DDBJ whole genome shotgun (WGS) entry which is preliminary data.</text>
</comment>
<organism evidence="2 3">
    <name type="scientific">Cyclospora cayetanensis</name>
    <dbReference type="NCBI Taxonomy" id="88456"/>
    <lineage>
        <taxon>Eukaryota</taxon>
        <taxon>Sar</taxon>
        <taxon>Alveolata</taxon>
        <taxon>Apicomplexa</taxon>
        <taxon>Conoidasida</taxon>
        <taxon>Coccidia</taxon>
        <taxon>Eucoccidiorida</taxon>
        <taxon>Eimeriorina</taxon>
        <taxon>Eimeriidae</taxon>
        <taxon>Cyclospora</taxon>
    </lineage>
</organism>
<feature type="region of interest" description="Disordered" evidence="1">
    <location>
        <begin position="389"/>
        <end position="541"/>
    </location>
</feature>
<evidence type="ECO:0000313" key="2">
    <source>
        <dbReference type="EMBL" id="OEH80566.1"/>
    </source>
</evidence>
<keyword evidence="3" id="KW-1185">Reference proteome</keyword>
<feature type="compositionally biased region" description="Low complexity" evidence="1">
    <location>
        <begin position="424"/>
        <end position="436"/>
    </location>
</feature>
<dbReference type="VEuPathDB" id="ToxoDB:cyc_08411"/>
<sequence>MSHCMHYSDLHALESRLSRTETPCKEGLCETRALEGTRESSRRGMREKELEAARKEVEALRTRLADESTQTQKLLADQKEVSRKEEEHLKDSLLSLEENLRGKKKEVDRLSSLVETLRSEKDERVKLRAAVSSLEKQKADVEASLATRENELQAVRAEAKALAGQAQELREALQRLREEATQKDCFLETQEVEAEAARTVRKLEEQLKQQTVSSEETAALLAQMQSEAQAKEAALEEVRRVAEEERAAKAAQEAARGLLEGELAQLQEQLQQQQATEAELRKHLEAKDGHVAQALARWEAEKASRQAETSKLQHRIQEVLKELQTAKQQQAQSAETARQASGELETAHRLRRHLEQKLLRMQLESHRTSRPQATLAACPPLEGPPLATCRGPCAEASTPRQPVKQRRRESQVQVEWAEGRALEGGEAASADAATAAKRSSLEASISKGKILEDVGSPKFGEGSQTGASSRCRRSRASSSSTTSGGVERPLGGLACRASPMEVSSLEDATSGGSRTENEGLAGVQEGLPLEDRSPEMEGSGLLRRHSLRLRKQKTEGVSLPVTTSTVSPFKAQAVQTKRK</sequence>
<gene>
    <name evidence="2" type="ORF">cyc_08411</name>
</gene>
<feature type="region of interest" description="Disordered" evidence="1">
    <location>
        <begin position="327"/>
        <end position="346"/>
    </location>
</feature>
<dbReference type="AlphaFoldDB" id="A0A1D3DAT6"/>
<feature type="compositionally biased region" description="Polar residues" evidence="1">
    <location>
        <begin position="327"/>
        <end position="339"/>
    </location>
</feature>